<evidence type="ECO:0000313" key="3">
    <source>
        <dbReference type="Proteomes" id="UP000015105"/>
    </source>
</evidence>
<name>A0A453GKG8_AEGTS</name>
<dbReference type="AlphaFoldDB" id="A0A453GKG8"/>
<proteinExistence type="predicted"/>
<keyword evidence="3" id="KW-1185">Reference proteome</keyword>
<organism evidence="2 3">
    <name type="scientific">Aegilops tauschii subsp. strangulata</name>
    <name type="common">Goatgrass</name>
    <dbReference type="NCBI Taxonomy" id="200361"/>
    <lineage>
        <taxon>Eukaryota</taxon>
        <taxon>Viridiplantae</taxon>
        <taxon>Streptophyta</taxon>
        <taxon>Embryophyta</taxon>
        <taxon>Tracheophyta</taxon>
        <taxon>Spermatophyta</taxon>
        <taxon>Magnoliopsida</taxon>
        <taxon>Liliopsida</taxon>
        <taxon>Poales</taxon>
        <taxon>Poaceae</taxon>
        <taxon>BOP clade</taxon>
        <taxon>Pooideae</taxon>
        <taxon>Triticodae</taxon>
        <taxon>Triticeae</taxon>
        <taxon>Triticinae</taxon>
        <taxon>Aegilops</taxon>
    </lineage>
</organism>
<reference evidence="2" key="3">
    <citation type="journal article" date="2017" name="Nature">
        <title>Genome sequence of the progenitor of the wheat D genome Aegilops tauschii.</title>
        <authorList>
            <person name="Luo M.C."/>
            <person name="Gu Y.Q."/>
            <person name="Puiu D."/>
            <person name="Wang H."/>
            <person name="Twardziok S.O."/>
            <person name="Deal K.R."/>
            <person name="Huo N."/>
            <person name="Zhu T."/>
            <person name="Wang L."/>
            <person name="Wang Y."/>
            <person name="McGuire P.E."/>
            <person name="Liu S."/>
            <person name="Long H."/>
            <person name="Ramasamy R.K."/>
            <person name="Rodriguez J.C."/>
            <person name="Van S.L."/>
            <person name="Yuan L."/>
            <person name="Wang Z."/>
            <person name="Xia Z."/>
            <person name="Xiao L."/>
            <person name="Anderson O.D."/>
            <person name="Ouyang S."/>
            <person name="Liang Y."/>
            <person name="Zimin A.V."/>
            <person name="Pertea G."/>
            <person name="Qi P."/>
            <person name="Bennetzen J.L."/>
            <person name="Dai X."/>
            <person name="Dawson M.W."/>
            <person name="Muller H.G."/>
            <person name="Kugler K."/>
            <person name="Rivarola-Duarte L."/>
            <person name="Spannagl M."/>
            <person name="Mayer K.F.X."/>
            <person name="Lu F.H."/>
            <person name="Bevan M.W."/>
            <person name="Leroy P."/>
            <person name="Li P."/>
            <person name="You F.M."/>
            <person name="Sun Q."/>
            <person name="Liu Z."/>
            <person name="Lyons E."/>
            <person name="Wicker T."/>
            <person name="Salzberg S.L."/>
            <person name="Devos K.M."/>
            <person name="Dvorak J."/>
        </authorList>
    </citation>
    <scope>NUCLEOTIDE SEQUENCE [LARGE SCALE GENOMIC DNA]</scope>
    <source>
        <strain evidence="2">cv. AL8/78</strain>
    </source>
</reference>
<sequence>MALTKSTTTRSKIVCSVVVAFLVLAVISSTLRSCHARTEPNKPPVCVRMDPCFERTTCWEMCVDMGFLVPHPRCKRSVDQLCCCLDRTRKAH</sequence>
<feature type="signal peptide" evidence="1">
    <location>
        <begin position="1"/>
        <end position="36"/>
    </location>
</feature>
<reference evidence="3" key="2">
    <citation type="journal article" date="2017" name="Nat. Plants">
        <title>The Aegilops tauschii genome reveals multiple impacts of transposons.</title>
        <authorList>
            <person name="Zhao G."/>
            <person name="Zou C."/>
            <person name="Li K."/>
            <person name="Wang K."/>
            <person name="Li T."/>
            <person name="Gao L."/>
            <person name="Zhang X."/>
            <person name="Wang H."/>
            <person name="Yang Z."/>
            <person name="Liu X."/>
            <person name="Jiang W."/>
            <person name="Mao L."/>
            <person name="Kong X."/>
            <person name="Jiao Y."/>
            <person name="Jia J."/>
        </authorList>
    </citation>
    <scope>NUCLEOTIDE SEQUENCE [LARGE SCALE GENOMIC DNA]</scope>
    <source>
        <strain evidence="3">cv. AL8/78</strain>
    </source>
</reference>
<dbReference type="Gramene" id="AET3Gv21062900.1">
    <property type="protein sequence ID" value="AET3Gv21062900.1"/>
    <property type="gene ID" value="AET3Gv21062900"/>
</dbReference>
<reference evidence="2" key="4">
    <citation type="submission" date="2019-03" db="UniProtKB">
        <authorList>
            <consortium name="EnsemblPlants"/>
        </authorList>
    </citation>
    <scope>IDENTIFICATION</scope>
</reference>
<keyword evidence="1" id="KW-0732">Signal</keyword>
<evidence type="ECO:0000256" key="1">
    <source>
        <dbReference type="SAM" id="SignalP"/>
    </source>
</evidence>
<reference evidence="2" key="5">
    <citation type="journal article" date="2021" name="G3 (Bethesda)">
        <title>Aegilops tauschii genome assembly Aet v5.0 features greater sequence contiguity and improved annotation.</title>
        <authorList>
            <person name="Wang L."/>
            <person name="Zhu T."/>
            <person name="Rodriguez J.C."/>
            <person name="Deal K.R."/>
            <person name="Dubcovsky J."/>
            <person name="McGuire P.E."/>
            <person name="Lux T."/>
            <person name="Spannagl M."/>
            <person name="Mayer K.F.X."/>
            <person name="Baldrich P."/>
            <person name="Meyers B.C."/>
            <person name="Huo N."/>
            <person name="Gu Y.Q."/>
            <person name="Zhou H."/>
            <person name="Devos K.M."/>
            <person name="Bennetzen J.L."/>
            <person name="Unver T."/>
            <person name="Budak H."/>
            <person name="Gulick P.J."/>
            <person name="Galiba G."/>
            <person name="Kalapos B."/>
            <person name="Nelson D.R."/>
            <person name="Li P."/>
            <person name="You F.M."/>
            <person name="Luo M.C."/>
            <person name="Dvorak J."/>
        </authorList>
    </citation>
    <scope>NUCLEOTIDE SEQUENCE [LARGE SCALE GENOMIC DNA]</scope>
    <source>
        <strain evidence="2">cv. AL8/78</strain>
    </source>
</reference>
<dbReference type="Proteomes" id="UP000015105">
    <property type="component" value="Chromosome 3D"/>
</dbReference>
<reference evidence="3" key="1">
    <citation type="journal article" date="2014" name="Science">
        <title>Ancient hybridizations among the ancestral genomes of bread wheat.</title>
        <authorList>
            <consortium name="International Wheat Genome Sequencing Consortium,"/>
            <person name="Marcussen T."/>
            <person name="Sandve S.R."/>
            <person name="Heier L."/>
            <person name="Spannagl M."/>
            <person name="Pfeifer M."/>
            <person name="Jakobsen K.S."/>
            <person name="Wulff B.B."/>
            <person name="Steuernagel B."/>
            <person name="Mayer K.F."/>
            <person name="Olsen O.A."/>
        </authorList>
    </citation>
    <scope>NUCLEOTIDE SEQUENCE [LARGE SCALE GENOMIC DNA]</scope>
    <source>
        <strain evidence="3">cv. AL8/78</strain>
    </source>
</reference>
<protein>
    <submittedName>
        <fullName evidence="2">Uncharacterized protein</fullName>
    </submittedName>
</protein>
<evidence type="ECO:0000313" key="2">
    <source>
        <dbReference type="EnsemblPlants" id="AET3Gv21062900.1"/>
    </source>
</evidence>
<accession>A0A453GKG8</accession>
<dbReference type="EnsemblPlants" id="AET3Gv21062900.1">
    <property type="protein sequence ID" value="AET3Gv21062900.1"/>
    <property type="gene ID" value="AET3Gv21062900"/>
</dbReference>
<feature type="chain" id="PRO_5019094932" evidence="1">
    <location>
        <begin position="37"/>
        <end position="92"/>
    </location>
</feature>